<evidence type="ECO:0000259" key="1">
    <source>
        <dbReference type="Pfam" id="PF05685"/>
    </source>
</evidence>
<dbReference type="PANTHER" id="PTHR36558">
    <property type="entry name" value="GLR1098 PROTEIN"/>
    <property type="match status" value="1"/>
</dbReference>
<dbReference type="OrthoDB" id="668969at2"/>
<dbReference type="InterPro" id="IPR008538">
    <property type="entry name" value="Uma2"/>
</dbReference>
<feature type="domain" description="Putative restriction endonuclease" evidence="1">
    <location>
        <begin position="12"/>
        <end position="157"/>
    </location>
</feature>
<dbReference type="GO" id="GO:0004519">
    <property type="term" value="F:endonuclease activity"/>
    <property type="evidence" value="ECO:0007669"/>
    <property type="project" value="UniProtKB-KW"/>
</dbReference>
<evidence type="ECO:0000313" key="2">
    <source>
        <dbReference type="EMBL" id="REA58860.1"/>
    </source>
</evidence>
<dbReference type="InterPro" id="IPR012296">
    <property type="entry name" value="Nuclease_put_TT1808"/>
</dbReference>
<protein>
    <submittedName>
        <fullName evidence="2">Uma2 family endonuclease</fullName>
    </submittedName>
</protein>
<dbReference type="Pfam" id="PF05685">
    <property type="entry name" value="Uma2"/>
    <property type="match status" value="1"/>
</dbReference>
<gene>
    <name evidence="2" type="ORF">DSL64_19515</name>
</gene>
<dbReference type="SUPFAM" id="SSF52980">
    <property type="entry name" value="Restriction endonuclease-like"/>
    <property type="match status" value="1"/>
</dbReference>
<reference evidence="2 3" key="1">
    <citation type="submission" date="2018-07" db="EMBL/GenBank/DDBJ databases">
        <title>Dyadobacter roseus sp. nov., isolated from rose rhizosphere soil.</title>
        <authorList>
            <person name="Chen L."/>
        </authorList>
    </citation>
    <scope>NUCLEOTIDE SEQUENCE [LARGE SCALE GENOMIC DNA]</scope>
    <source>
        <strain evidence="2 3">RS19</strain>
    </source>
</reference>
<dbReference type="InterPro" id="IPR011335">
    <property type="entry name" value="Restrct_endonuc-II-like"/>
</dbReference>
<comment type="caution">
    <text evidence="2">The sequence shown here is derived from an EMBL/GenBank/DDBJ whole genome shotgun (WGS) entry which is preliminary data.</text>
</comment>
<dbReference type="Gene3D" id="3.90.1570.10">
    <property type="entry name" value="tt1808, chain A"/>
    <property type="match status" value="1"/>
</dbReference>
<dbReference type="Proteomes" id="UP000256373">
    <property type="component" value="Unassembled WGS sequence"/>
</dbReference>
<keyword evidence="2" id="KW-0378">Hydrolase</keyword>
<name>A0A3D8Y894_9BACT</name>
<dbReference type="CDD" id="cd06260">
    <property type="entry name" value="DUF820-like"/>
    <property type="match status" value="1"/>
</dbReference>
<dbReference type="AlphaFoldDB" id="A0A3D8Y894"/>
<keyword evidence="2" id="KW-0540">Nuclease</keyword>
<keyword evidence="2" id="KW-0255">Endonuclease</keyword>
<dbReference type="EMBL" id="QNUL01000018">
    <property type="protein sequence ID" value="REA58860.1"/>
    <property type="molecule type" value="Genomic_DNA"/>
</dbReference>
<proteinExistence type="predicted"/>
<dbReference type="PANTHER" id="PTHR36558:SF1">
    <property type="entry name" value="RESTRICTION ENDONUCLEASE DOMAIN-CONTAINING PROTEIN-RELATED"/>
    <property type="match status" value="1"/>
</dbReference>
<evidence type="ECO:0000313" key="3">
    <source>
        <dbReference type="Proteomes" id="UP000256373"/>
    </source>
</evidence>
<sequence>MTAQPQKTYSEEEYLELEREADYKSEYYRGEIFAMAGAGFNHNRITENLSGEFYIRLKGKPCNGYSSDLRIHIPENGLYTYPDFLIICGKNEFKDEKKDVLLNPSVIVEVLSASTSGYDRGEKFHFYRSIPSLKEYAIIDSLSVGAEVWRKNEEGIWYLASEAYDIDGLIEIKTVDVSLKLTDIYAGTEDIIPANQ</sequence>
<accession>A0A3D8Y894</accession>
<organism evidence="2 3">
    <name type="scientific">Dyadobacter luteus</name>
    <dbReference type="NCBI Taxonomy" id="2259619"/>
    <lineage>
        <taxon>Bacteria</taxon>
        <taxon>Pseudomonadati</taxon>
        <taxon>Bacteroidota</taxon>
        <taxon>Cytophagia</taxon>
        <taxon>Cytophagales</taxon>
        <taxon>Spirosomataceae</taxon>
        <taxon>Dyadobacter</taxon>
    </lineage>
</organism>
<keyword evidence="3" id="KW-1185">Reference proteome</keyword>
<dbReference type="RefSeq" id="WP_115832612.1">
    <property type="nucleotide sequence ID" value="NZ_QNUL01000018.1"/>
</dbReference>